<evidence type="ECO:0000313" key="1">
    <source>
        <dbReference type="EMBL" id="GGF64326.1"/>
    </source>
</evidence>
<dbReference type="Proteomes" id="UP000605392">
    <property type="component" value="Unassembled WGS sequence"/>
</dbReference>
<gene>
    <name evidence="1" type="ORF">GCM10011375_19010</name>
</gene>
<accession>A0ACB5PRB2</accession>
<dbReference type="EMBL" id="BMFN01000002">
    <property type="protein sequence ID" value="GGF64326.1"/>
    <property type="molecule type" value="Genomic_DNA"/>
</dbReference>
<protein>
    <submittedName>
        <fullName evidence="1">Uncharacterized protein</fullName>
    </submittedName>
</protein>
<proteinExistence type="predicted"/>
<reference evidence="1 2" key="1">
    <citation type="journal article" date="2019" name="Int. J. Syst. Evol. Microbiol.">
        <title>The Global Catalogue of Microorganisms (GCM) 10K type strain sequencing project: providing services to taxonomists for standard genome sequencing and annotation.</title>
        <authorList>
            <consortium name="The Broad Institute Genomics Platform"/>
            <consortium name="The Broad Institute Genome Sequencing Center for Infectious Disease"/>
            <person name="Wu L."/>
            <person name="Ma J."/>
        </authorList>
    </citation>
    <scope>NUCLEOTIDE SEQUENCE [LARGE SCALE GENOMIC DNA]</scope>
    <source>
        <strain evidence="1 2">CGMCC 1.12720</strain>
    </source>
</reference>
<comment type="caution">
    <text evidence="1">The sequence shown here is derived from an EMBL/GenBank/DDBJ whole genome shotgun (WGS) entry which is preliminary data.</text>
</comment>
<evidence type="ECO:0000313" key="2">
    <source>
        <dbReference type="Proteomes" id="UP000605392"/>
    </source>
</evidence>
<sequence>MKNVLLLFLLMIGGWGGFTRIRDRNVAVQEGAAAYARQNFAQAVQAYQRAVDELGTKDEAAILNLAHACNRVGREAAAKSYYSLLITSKTPAIRSVAQQQLAVLAVQGGEFAQAVTLLRQSLLADPTNAEARYNYEVLRDYLARRLNSPRIPPPSPSDASNPKPEQGAPNSKDAANQRQARAGNDRKGQLDDSNLPTNPQNAPQQQPNKSGQPNNNQPGVNPGTMARGGFEPGEGAERNVARGSEAGNVRGLNDEAGGEEANEGRSRRSGTEVADLDETQLQTQRARLQQMQLSTGRARQILESLGAAEQQYLQQLPRRAVRKQASDKPAW</sequence>
<name>A0ACB5PRB2_9BACT</name>
<organism evidence="1 2">
    <name type="scientific">Hymenobacter qilianensis</name>
    <dbReference type="NCBI Taxonomy" id="1385715"/>
    <lineage>
        <taxon>Bacteria</taxon>
        <taxon>Pseudomonadati</taxon>
        <taxon>Bacteroidota</taxon>
        <taxon>Cytophagia</taxon>
        <taxon>Cytophagales</taxon>
        <taxon>Hymenobacteraceae</taxon>
        <taxon>Hymenobacter</taxon>
    </lineage>
</organism>
<keyword evidence="2" id="KW-1185">Reference proteome</keyword>